<accession>A0A443RVY8</accession>
<name>A0A443RVY8_9ACAR</name>
<reference evidence="2 3" key="1">
    <citation type="journal article" date="2018" name="Gigascience">
        <title>Genomes of trombidid mites reveal novel predicted allergens and laterally-transferred genes associated with secondary metabolism.</title>
        <authorList>
            <person name="Dong X."/>
            <person name="Chaisiri K."/>
            <person name="Xia D."/>
            <person name="Armstrong S.D."/>
            <person name="Fang Y."/>
            <person name="Donnelly M.J."/>
            <person name="Kadowaki T."/>
            <person name="McGarry J.W."/>
            <person name="Darby A.C."/>
            <person name="Makepeace B.L."/>
        </authorList>
    </citation>
    <scope>NUCLEOTIDE SEQUENCE [LARGE SCALE GENOMIC DNA]</scope>
    <source>
        <strain evidence="2">UoL-UT</strain>
    </source>
</reference>
<dbReference type="OrthoDB" id="3935740at2759"/>
<evidence type="ECO:0000313" key="2">
    <source>
        <dbReference type="EMBL" id="RWS19531.1"/>
    </source>
</evidence>
<keyword evidence="3" id="KW-1185">Reference proteome</keyword>
<gene>
    <name evidence="2" type="ORF">B4U80_14410</name>
</gene>
<keyword evidence="1" id="KW-0732">Signal</keyword>
<protein>
    <submittedName>
        <fullName evidence="2">Group XIIA secretory phospholipase A2-like protein</fullName>
    </submittedName>
</protein>
<dbReference type="InterPro" id="IPR010711">
    <property type="entry name" value="PLA2G12"/>
</dbReference>
<sequence length="134" mass="15323">MNTPFILLSFSLFALCSSNSWKYDYFCANGTKVSKPNKIPTFNGCGSDKFDIPRIYTFKEATECCNTHDICYASCNSTREQCDDELKMCLQPYRKGFLNKLYIGFMLAMVKSPLACIAYNDAQKEYCDCKLPEK</sequence>
<dbReference type="Pfam" id="PF06951">
    <property type="entry name" value="PLA2G12"/>
    <property type="match status" value="1"/>
</dbReference>
<dbReference type="AlphaFoldDB" id="A0A443RVY8"/>
<evidence type="ECO:0000313" key="3">
    <source>
        <dbReference type="Proteomes" id="UP000288716"/>
    </source>
</evidence>
<feature type="signal peptide" evidence="1">
    <location>
        <begin position="1"/>
        <end position="18"/>
    </location>
</feature>
<dbReference type="STRING" id="299467.A0A443RVY8"/>
<dbReference type="PANTHER" id="PTHR12824:SF8">
    <property type="entry name" value="GXIVSPLA2, ISOFORM A"/>
    <property type="match status" value="1"/>
</dbReference>
<dbReference type="GO" id="GO:0004623">
    <property type="term" value="F:phospholipase A2 activity"/>
    <property type="evidence" value="ECO:0007669"/>
    <property type="project" value="InterPro"/>
</dbReference>
<proteinExistence type="predicted"/>
<feature type="chain" id="PRO_5019544987" evidence="1">
    <location>
        <begin position="19"/>
        <end position="134"/>
    </location>
</feature>
<dbReference type="GO" id="GO:0050482">
    <property type="term" value="P:arachidonate secretion"/>
    <property type="evidence" value="ECO:0007669"/>
    <property type="project" value="InterPro"/>
</dbReference>
<evidence type="ECO:0000256" key="1">
    <source>
        <dbReference type="SAM" id="SignalP"/>
    </source>
</evidence>
<dbReference type="GO" id="GO:0006644">
    <property type="term" value="P:phospholipid metabolic process"/>
    <property type="evidence" value="ECO:0007669"/>
    <property type="project" value="InterPro"/>
</dbReference>
<dbReference type="InterPro" id="IPR036444">
    <property type="entry name" value="PLipase_A2_dom_sf"/>
</dbReference>
<dbReference type="Proteomes" id="UP000288716">
    <property type="component" value="Unassembled WGS sequence"/>
</dbReference>
<dbReference type="SUPFAM" id="SSF48619">
    <property type="entry name" value="Phospholipase A2, PLA2"/>
    <property type="match status" value="1"/>
</dbReference>
<dbReference type="GO" id="GO:0005576">
    <property type="term" value="C:extracellular region"/>
    <property type="evidence" value="ECO:0007669"/>
    <property type="project" value="InterPro"/>
</dbReference>
<dbReference type="VEuPathDB" id="VectorBase:LDEU012509"/>
<comment type="caution">
    <text evidence="2">The sequence shown here is derived from an EMBL/GenBank/DDBJ whole genome shotgun (WGS) entry which is preliminary data.</text>
</comment>
<dbReference type="GO" id="GO:0005509">
    <property type="term" value="F:calcium ion binding"/>
    <property type="evidence" value="ECO:0007669"/>
    <property type="project" value="InterPro"/>
</dbReference>
<dbReference type="GO" id="GO:0016042">
    <property type="term" value="P:lipid catabolic process"/>
    <property type="evidence" value="ECO:0007669"/>
    <property type="project" value="InterPro"/>
</dbReference>
<organism evidence="2 3">
    <name type="scientific">Leptotrombidium deliense</name>
    <dbReference type="NCBI Taxonomy" id="299467"/>
    <lineage>
        <taxon>Eukaryota</taxon>
        <taxon>Metazoa</taxon>
        <taxon>Ecdysozoa</taxon>
        <taxon>Arthropoda</taxon>
        <taxon>Chelicerata</taxon>
        <taxon>Arachnida</taxon>
        <taxon>Acari</taxon>
        <taxon>Acariformes</taxon>
        <taxon>Trombidiformes</taxon>
        <taxon>Prostigmata</taxon>
        <taxon>Anystina</taxon>
        <taxon>Parasitengona</taxon>
        <taxon>Trombiculoidea</taxon>
        <taxon>Trombiculidae</taxon>
        <taxon>Leptotrombidium</taxon>
    </lineage>
</organism>
<dbReference type="EMBL" id="NCKV01025196">
    <property type="protein sequence ID" value="RWS19531.1"/>
    <property type="molecule type" value="Genomic_DNA"/>
</dbReference>
<dbReference type="PANTHER" id="PTHR12824">
    <property type="entry name" value="GROUP XII SECRETORY PHOSPHOLIPASE A2 FAMILY MEMBER"/>
    <property type="match status" value="1"/>
</dbReference>